<dbReference type="Proteomes" id="UP000046176">
    <property type="component" value="Unassembled WGS sequence"/>
</dbReference>
<keyword evidence="1" id="KW-0472">Membrane</keyword>
<dbReference type="RefSeq" id="WP_046668556.1">
    <property type="nucleotide sequence ID" value="NZ_CCRH01000015.1"/>
</dbReference>
<dbReference type="OrthoDB" id="7264282at2"/>
<sequence length="127" mass="13901">MKSFIPREVETLWTLFTAPTVWALHFLVCYGTVAVFCAKGLASEISFDTVRVGLGVVTVLALAMIVLSAWLAWRQWGFGSDDPPHDEATRNARTLFQGFATLLLSGLSFAAVLYMAIPMIFIAGCQP</sequence>
<feature type="transmembrane region" description="Helical" evidence="1">
    <location>
        <begin position="12"/>
        <end position="38"/>
    </location>
</feature>
<feature type="transmembrane region" description="Helical" evidence="1">
    <location>
        <begin position="50"/>
        <end position="73"/>
    </location>
</feature>
<proteinExistence type="predicted"/>
<evidence type="ECO:0000256" key="1">
    <source>
        <dbReference type="SAM" id="Phobius"/>
    </source>
</evidence>
<keyword evidence="1 2" id="KW-0812">Transmembrane</keyword>
<feature type="transmembrane region" description="Helical" evidence="1">
    <location>
        <begin position="99"/>
        <end position="123"/>
    </location>
</feature>
<dbReference type="AlphaFoldDB" id="A0A0T7FVN1"/>
<evidence type="ECO:0000313" key="3">
    <source>
        <dbReference type="Proteomes" id="UP000046176"/>
    </source>
</evidence>
<reference evidence="2 3" key="1">
    <citation type="submission" date="2014-08" db="EMBL/GenBank/DDBJ databases">
        <authorList>
            <person name="Chen Y.-H."/>
        </authorList>
    </citation>
    <scope>NUCLEOTIDE SEQUENCE [LARGE SCALE GENOMIC DNA]</scope>
</reference>
<accession>A0A0T7FVN1</accession>
<protein>
    <submittedName>
        <fullName evidence="2">Transmembrane prediction</fullName>
    </submittedName>
</protein>
<keyword evidence="1" id="KW-1133">Transmembrane helix</keyword>
<evidence type="ECO:0000313" key="2">
    <source>
        <dbReference type="EMBL" id="CDZ39075.1"/>
    </source>
</evidence>
<name>A0A0T7FVN1_NEOGA</name>
<organism evidence="2 3">
    <name type="scientific">Neorhizobium galegae bv. officinalis</name>
    <dbReference type="NCBI Taxonomy" id="323656"/>
    <lineage>
        <taxon>Bacteria</taxon>
        <taxon>Pseudomonadati</taxon>
        <taxon>Pseudomonadota</taxon>
        <taxon>Alphaproteobacteria</taxon>
        <taxon>Hyphomicrobiales</taxon>
        <taxon>Rhizobiaceae</taxon>
        <taxon>Rhizobium/Agrobacterium group</taxon>
        <taxon>Neorhizobium</taxon>
    </lineage>
</organism>
<gene>
    <name evidence="2" type="ORF">NGAL_HAMBI1145_46890</name>
</gene>
<dbReference type="EMBL" id="CCRH01000015">
    <property type="protein sequence ID" value="CDZ39075.1"/>
    <property type="molecule type" value="Genomic_DNA"/>
</dbReference>